<proteinExistence type="predicted"/>
<sequence length="101" mass="11374">MAADAHTIPGIRSIHEALDLPLKTLPDPQFNRGCVTRLRSQPASRESTKTQRQHITYKYVSNQTRPIILKHIRQISSQETAISTNAADTHDPQDSKQSRTT</sequence>
<accession>A0AAV4VHR1</accession>
<evidence type="ECO:0008006" key="4">
    <source>
        <dbReference type="Google" id="ProtNLM"/>
    </source>
</evidence>
<feature type="compositionally biased region" description="Basic and acidic residues" evidence="1">
    <location>
        <begin position="88"/>
        <end position="101"/>
    </location>
</feature>
<name>A0AAV4VHR1_CAEEX</name>
<reference evidence="2 3" key="1">
    <citation type="submission" date="2021-06" db="EMBL/GenBank/DDBJ databases">
        <title>Caerostris extrusa draft genome.</title>
        <authorList>
            <person name="Kono N."/>
            <person name="Arakawa K."/>
        </authorList>
    </citation>
    <scope>NUCLEOTIDE SEQUENCE [LARGE SCALE GENOMIC DNA]</scope>
</reference>
<dbReference type="AlphaFoldDB" id="A0AAV4VHR1"/>
<keyword evidence="3" id="KW-1185">Reference proteome</keyword>
<evidence type="ECO:0000313" key="3">
    <source>
        <dbReference type="Proteomes" id="UP001054945"/>
    </source>
</evidence>
<protein>
    <recommendedName>
        <fullName evidence="4">DET1- and DDB1-associated protein 1</fullName>
    </recommendedName>
</protein>
<evidence type="ECO:0000256" key="1">
    <source>
        <dbReference type="SAM" id="MobiDB-lite"/>
    </source>
</evidence>
<comment type="caution">
    <text evidence="2">The sequence shown here is derived from an EMBL/GenBank/DDBJ whole genome shotgun (WGS) entry which is preliminary data.</text>
</comment>
<dbReference type="Proteomes" id="UP001054945">
    <property type="component" value="Unassembled WGS sequence"/>
</dbReference>
<organism evidence="2 3">
    <name type="scientific">Caerostris extrusa</name>
    <name type="common">Bark spider</name>
    <name type="synonym">Caerostris bankana</name>
    <dbReference type="NCBI Taxonomy" id="172846"/>
    <lineage>
        <taxon>Eukaryota</taxon>
        <taxon>Metazoa</taxon>
        <taxon>Ecdysozoa</taxon>
        <taxon>Arthropoda</taxon>
        <taxon>Chelicerata</taxon>
        <taxon>Arachnida</taxon>
        <taxon>Araneae</taxon>
        <taxon>Araneomorphae</taxon>
        <taxon>Entelegynae</taxon>
        <taxon>Araneoidea</taxon>
        <taxon>Araneidae</taxon>
        <taxon>Caerostris</taxon>
    </lineage>
</organism>
<evidence type="ECO:0000313" key="2">
    <source>
        <dbReference type="EMBL" id="GIY69421.1"/>
    </source>
</evidence>
<dbReference type="EMBL" id="BPLR01014529">
    <property type="protein sequence ID" value="GIY69421.1"/>
    <property type="molecule type" value="Genomic_DNA"/>
</dbReference>
<feature type="region of interest" description="Disordered" evidence="1">
    <location>
        <begin position="80"/>
        <end position="101"/>
    </location>
</feature>
<gene>
    <name evidence="2" type="ORF">CEXT_2921</name>
</gene>